<evidence type="ECO:0000259" key="3">
    <source>
        <dbReference type="Pfam" id="PF01261"/>
    </source>
</evidence>
<organism evidence="4 5">
    <name type="scientific">Nesterenkonia aethiopica</name>
    <dbReference type="NCBI Taxonomy" id="269144"/>
    <lineage>
        <taxon>Bacteria</taxon>
        <taxon>Bacillati</taxon>
        <taxon>Actinomycetota</taxon>
        <taxon>Actinomycetes</taxon>
        <taxon>Micrococcales</taxon>
        <taxon>Micrococcaceae</taxon>
        <taxon>Nesterenkonia</taxon>
    </lineage>
</organism>
<accession>A0ABP6LWN2</accession>
<evidence type="ECO:0000256" key="1">
    <source>
        <dbReference type="ARBA" id="ARBA00023277"/>
    </source>
</evidence>
<keyword evidence="4" id="KW-0413">Isomerase</keyword>
<keyword evidence="5" id="KW-1185">Reference proteome</keyword>
<sequence length="294" mass="31811">MPTAEPRIPVALSTSSVYPLGAAEGFSMAADLGYDGMEVMVTHRAETQQADVLNELSWRFGLPVMAIHAPTLLLTQQVWGSAWEKLRRSAKLAAAVGCATVVAHPPFRWQAGYAEGFADGIAKLEQDTGVHFAVENMYPWKAGARTAAMYLPHWDPVGQAYPYVTWDFSHAATAEADSLDSCRRLGGRLRHVHLTDGWSNGFKDDHLIPGHGEQPVAETLELIASPDFADGQGFRGVVAVEVATRAAKQVGEKERWLAESLEFARRHLARGAASAEGAGVDDTADAADTEEERS</sequence>
<dbReference type="EMBL" id="BAAAVT010000009">
    <property type="protein sequence ID" value="GAA3064797.1"/>
    <property type="molecule type" value="Genomic_DNA"/>
</dbReference>
<proteinExistence type="predicted"/>
<comment type="caution">
    <text evidence="4">The sequence shown here is derived from an EMBL/GenBank/DDBJ whole genome shotgun (WGS) entry which is preliminary data.</text>
</comment>
<dbReference type="InterPro" id="IPR050312">
    <property type="entry name" value="IolE/XylAMocC-like"/>
</dbReference>
<dbReference type="InterPro" id="IPR036237">
    <property type="entry name" value="Xyl_isomerase-like_sf"/>
</dbReference>
<dbReference type="Gene3D" id="3.20.20.150">
    <property type="entry name" value="Divalent-metal-dependent TIM barrel enzymes"/>
    <property type="match status" value="1"/>
</dbReference>
<dbReference type="SUPFAM" id="SSF51658">
    <property type="entry name" value="Xylose isomerase-like"/>
    <property type="match status" value="1"/>
</dbReference>
<protein>
    <submittedName>
        <fullName evidence="4">Sugar phosphate isomerase/epimerase</fullName>
    </submittedName>
</protein>
<dbReference type="PANTHER" id="PTHR12110">
    <property type="entry name" value="HYDROXYPYRUVATE ISOMERASE"/>
    <property type="match status" value="1"/>
</dbReference>
<dbReference type="InterPro" id="IPR013022">
    <property type="entry name" value="Xyl_isomerase-like_TIM-brl"/>
</dbReference>
<evidence type="ECO:0000313" key="5">
    <source>
        <dbReference type="Proteomes" id="UP001500236"/>
    </source>
</evidence>
<feature type="region of interest" description="Disordered" evidence="2">
    <location>
        <begin position="271"/>
        <end position="294"/>
    </location>
</feature>
<keyword evidence="1" id="KW-0119">Carbohydrate metabolism</keyword>
<name>A0ABP6LWN2_9MICC</name>
<dbReference type="RefSeq" id="WP_344685701.1">
    <property type="nucleotide sequence ID" value="NZ_BAAAVT010000009.1"/>
</dbReference>
<gene>
    <name evidence="4" type="ORF">GCM10010529_17270</name>
</gene>
<feature type="domain" description="Xylose isomerase-like TIM barrel" evidence="3">
    <location>
        <begin position="28"/>
        <end position="266"/>
    </location>
</feature>
<dbReference type="Proteomes" id="UP001500236">
    <property type="component" value="Unassembled WGS sequence"/>
</dbReference>
<reference evidence="5" key="1">
    <citation type="journal article" date="2019" name="Int. J. Syst. Evol. Microbiol.">
        <title>The Global Catalogue of Microorganisms (GCM) 10K type strain sequencing project: providing services to taxonomists for standard genome sequencing and annotation.</title>
        <authorList>
            <consortium name="The Broad Institute Genomics Platform"/>
            <consortium name="The Broad Institute Genome Sequencing Center for Infectious Disease"/>
            <person name="Wu L."/>
            <person name="Ma J."/>
        </authorList>
    </citation>
    <scope>NUCLEOTIDE SEQUENCE [LARGE SCALE GENOMIC DNA]</scope>
    <source>
        <strain evidence="5">JCM 14309</strain>
    </source>
</reference>
<feature type="compositionally biased region" description="Acidic residues" evidence="2">
    <location>
        <begin position="282"/>
        <end position="294"/>
    </location>
</feature>
<dbReference type="PANTHER" id="PTHR12110:SF47">
    <property type="match status" value="1"/>
</dbReference>
<dbReference type="GO" id="GO:0016853">
    <property type="term" value="F:isomerase activity"/>
    <property type="evidence" value="ECO:0007669"/>
    <property type="project" value="UniProtKB-KW"/>
</dbReference>
<evidence type="ECO:0000256" key="2">
    <source>
        <dbReference type="SAM" id="MobiDB-lite"/>
    </source>
</evidence>
<evidence type="ECO:0000313" key="4">
    <source>
        <dbReference type="EMBL" id="GAA3064797.1"/>
    </source>
</evidence>
<dbReference type="Pfam" id="PF01261">
    <property type="entry name" value="AP_endonuc_2"/>
    <property type="match status" value="1"/>
</dbReference>